<proteinExistence type="predicted"/>
<dbReference type="NCBIfam" id="TIGR03523">
    <property type="entry name" value="GldN"/>
    <property type="match status" value="1"/>
</dbReference>
<evidence type="ECO:0000313" key="1">
    <source>
        <dbReference type="EMBL" id="ANW97057.1"/>
    </source>
</evidence>
<dbReference type="AlphaFoldDB" id="A0A1B1Y8F6"/>
<dbReference type="Pfam" id="PF19841">
    <property type="entry name" value="GldN"/>
    <property type="match status" value="1"/>
</dbReference>
<keyword evidence="2" id="KW-1185">Reference proteome</keyword>
<organism evidence="1 2">
    <name type="scientific">Wenyingzhuangia fucanilytica</name>
    <dbReference type="NCBI Taxonomy" id="1790137"/>
    <lineage>
        <taxon>Bacteria</taxon>
        <taxon>Pseudomonadati</taxon>
        <taxon>Bacteroidota</taxon>
        <taxon>Flavobacteriia</taxon>
        <taxon>Flavobacteriales</taxon>
        <taxon>Flavobacteriaceae</taxon>
        <taxon>Wenyingzhuangia</taxon>
    </lineage>
</organism>
<dbReference type="STRING" id="1790137.AXE80_12510"/>
<gene>
    <name evidence="1" type="ORF">AXE80_12510</name>
</gene>
<evidence type="ECO:0000313" key="2">
    <source>
        <dbReference type="Proteomes" id="UP000092967"/>
    </source>
</evidence>
<sequence length="303" mass="35697">MKNNKLIYSFVFLFFATVSIAFSQSNYGLLNAKKVSEIGRKSDDRVRLDQDKPLPYEYVDERDILWSKVVWETIDLYQKQNFRLYYPVNDDNNPTSSKSLFVNLLENIRNGNIVEVYEDSQFINKLPVSEIEKKLVRVDTASYGYDMLNQGETNIDEYIDKNYIKAQDIQAYQIKGIWYFNKRTSQMNYRLLAIAPLAPDVQTIGRDDVIDDEIYPLFWVFYPDARNVLHHAQPVKGGFAAYTESFDYLLNIRDFASVIIREENMFGNRSINEYIRGNSLFQLREAQNIKNEIRDLESDMWTY</sequence>
<dbReference type="InterPro" id="IPR019847">
    <property type="entry name" value="Gliding_motility_assoc_GldN"/>
</dbReference>
<accession>A0A1B1Y8F6</accession>
<dbReference type="OrthoDB" id="1141916at2"/>
<reference evidence="1 2" key="1">
    <citation type="submission" date="2016-02" db="EMBL/GenBank/DDBJ databases">
        <authorList>
            <person name="Wen L."/>
            <person name="He K."/>
            <person name="Yang H."/>
        </authorList>
    </citation>
    <scope>NUCLEOTIDE SEQUENCE [LARGE SCALE GENOMIC DNA]</scope>
    <source>
        <strain evidence="1 2">CZ1127</strain>
    </source>
</reference>
<dbReference type="EMBL" id="CP014224">
    <property type="protein sequence ID" value="ANW97057.1"/>
    <property type="molecule type" value="Genomic_DNA"/>
</dbReference>
<dbReference type="KEGG" id="wfu:AXE80_12510"/>
<dbReference type="RefSeq" id="WP_068827868.1">
    <property type="nucleotide sequence ID" value="NZ_CP014224.1"/>
</dbReference>
<name>A0A1B1Y8F6_9FLAO</name>
<protein>
    <recommendedName>
        <fullName evidence="3">Gliding motility protein GldN</fullName>
    </recommendedName>
</protein>
<evidence type="ECO:0008006" key="3">
    <source>
        <dbReference type="Google" id="ProtNLM"/>
    </source>
</evidence>
<dbReference type="Proteomes" id="UP000092967">
    <property type="component" value="Chromosome"/>
</dbReference>